<gene>
    <name evidence="1" type="ORF">J2_0015</name>
</gene>
<sequence>MADFSQTSFKGGVIAPRLQFNEYESAYHHSIEDAVNFVVTEQGSLITRCGSEEVGLCQDGEVRLFRLPAVDAPSNDVIVEVGNTNIAVWVNDVRQVVANTPSEWRNTIDRIQTAYDTIGDDAGAANTGRLIMVHPALQPKRLYRDNNNAWQFVNMHTGAVPAEWSPSNYPQTVGIFQNRVWYVGSPVHRTYFWATRAGKLEDIAPSTANNPNDPISFVGIMEGTPCWIIASSDVLTIGTTINDYQLAASTGVSVTAATAILRRSSVQGTAAVQGIPAEEQVIFCSRNKSKVYAMNYVREQDNWIPDEMSSQAQHLFTPISSAKGASVRRVAYISDAAKSLWVVLENGQINYCCFDRTTDTKAWTQLELSGGKVIDIAAAFNPDSDYAYVAVVRSKAINGVQKNYTVLEKIPSPRTDWKRADGWVVAQVNQNGDVLNLDRYIGRTAVIFSKYGLEAEVEVNNIGLTHRINGYDPNTVYYVGYKMDSYFRTLTPSNGDMKKSMFGSKMRISKVQLALFDSIEPTVNGEPADDRSTDDIMDARLLDFSSNSGSSNGTRLVDYNPLGWENDGKMVIAVEQPFLCEVVGVFSVVQSNKV</sequence>
<proteinExistence type="predicted"/>
<dbReference type="GeneID" id="24725168"/>
<dbReference type="EMBL" id="KM612264">
    <property type="protein sequence ID" value="AIZ01606.1"/>
    <property type="molecule type" value="Genomic_DNA"/>
</dbReference>
<protein>
    <submittedName>
        <fullName evidence="1">Uncharacterized protein</fullName>
    </submittedName>
</protein>
<evidence type="ECO:0000313" key="2">
    <source>
        <dbReference type="Proteomes" id="UP000030722"/>
    </source>
</evidence>
<dbReference type="Proteomes" id="UP000030722">
    <property type="component" value="Genome"/>
</dbReference>
<name>A0A0A7HBK3_9CAUD</name>
<organism evidence="1 2">
    <name type="scientific">Vibrio phage J2</name>
    <dbReference type="NCBI Taxonomy" id="1558467"/>
    <lineage>
        <taxon>Viruses</taxon>
        <taxon>Duplodnaviria</taxon>
        <taxon>Heunggongvirae</taxon>
        <taxon>Uroviricota</taxon>
        <taxon>Caudoviricetes</taxon>
        <taxon>Enhodamvirus</taxon>
        <taxon>Enhodamvirus VP2</taxon>
    </lineage>
</organism>
<dbReference type="RefSeq" id="YP_009152766.1">
    <property type="nucleotide sequence ID" value="NC_027393.1"/>
</dbReference>
<dbReference type="KEGG" id="vg:24725168"/>
<evidence type="ECO:0000313" key="1">
    <source>
        <dbReference type="EMBL" id="AIZ01606.1"/>
    </source>
</evidence>
<accession>A0A0A7HBK3</accession>
<dbReference type="OrthoDB" id="976at10239"/>
<reference evidence="1 2" key="1">
    <citation type="submission" date="2014-09" db="EMBL/GenBank/DDBJ databases">
        <title>Complete genome sequences of seven Vibrio cholerae phages isolated in China.</title>
        <authorList>
            <person name="Bhandare S.G."/>
            <person name="Warry A."/>
            <person name="Emes R.D."/>
            <person name="Su J."/>
            <person name="Barrow P.A."/>
            <person name="Atterbury R.J."/>
        </authorList>
    </citation>
    <scope>NUCLEOTIDE SEQUENCE [LARGE SCALE GENOMIC DNA]</scope>
</reference>